<protein>
    <submittedName>
        <fullName evidence="2">BtpA/SgcQ family protein</fullName>
    </submittedName>
</protein>
<dbReference type="AlphaFoldDB" id="A0A7C1FR31"/>
<name>A0A7C1FR31_THERO</name>
<proteinExistence type="inferred from homology"/>
<dbReference type="EMBL" id="DSJL01000011">
    <property type="protein sequence ID" value="HEF65855.1"/>
    <property type="molecule type" value="Genomic_DNA"/>
</dbReference>
<sequence>MEKHDTDFWQSPFLLVGVVHLLPLPGTPRFTGSFATVRERALRDAEAYVRGGAHALLIENFGDVPFHKERVEPHVIAAMALIVEDIRRATGLPIGVNVLRNDALAALGIAAATGARFVRVNVHVGAMLTDQGIIEGKADETLRYRTLLGASVQIWADVHVKHGTPLAPQSLEEAAVETVERGLADALIVTGSSTGQPPRLEDATSIRQRLPGVPLLLGSGITPQNVAPFLSVANGAIVGTWAKVDGIVHNPVDEHRVRQLVQTIAALVSIRHAG</sequence>
<dbReference type="InterPro" id="IPR011060">
    <property type="entry name" value="RibuloseP-bd_barrel"/>
</dbReference>
<dbReference type="PIRSF" id="PIRSF005956">
    <property type="entry name" value="BtpA"/>
    <property type="match status" value="1"/>
</dbReference>
<dbReference type="NCBIfam" id="TIGR00259">
    <property type="entry name" value="thylakoid_BtpA"/>
    <property type="match status" value="1"/>
</dbReference>
<evidence type="ECO:0000256" key="1">
    <source>
        <dbReference type="ARBA" id="ARBA00006007"/>
    </source>
</evidence>
<organism evidence="2">
    <name type="scientific">Thermomicrobium roseum</name>
    <dbReference type="NCBI Taxonomy" id="500"/>
    <lineage>
        <taxon>Bacteria</taxon>
        <taxon>Pseudomonadati</taxon>
        <taxon>Thermomicrobiota</taxon>
        <taxon>Thermomicrobia</taxon>
        <taxon>Thermomicrobiales</taxon>
        <taxon>Thermomicrobiaceae</taxon>
        <taxon>Thermomicrobium</taxon>
    </lineage>
</organism>
<accession>A0A7C1FR31</accession>
<comment type="caution">
    <text evidence="2">The sequence shown here is derived from an EMBL/GenBank/DDBJ whole genome shotgun (WGS) entry which is preliminary data.</text>
</comment>
<gene>
    <name evidence="2" type="ORF">ENP47_09695</name>
</gene>
<dbReference type="PANTHER" id="PTHR21381:SF3">
    <property type="entry name" value="SGC REGION PROTEIN SGCQ-RELATED"/>
    <property type="match status" value="1"/>
</dbReference>
<dbReference type="InterPro" id="IPR005137">
    <property type="entry name" value="BtpA"/>
</dbReference>
<reference evidence="2" key="1">
    <citation type="journal article" date="2020" name="mSystems">
        <title>Genome- and Community-Level Interaction Insights into Carbon Utilization and Element Cycling Functions of Hydrothermarchaeota in Hydrothermal Sediment.</title>
        <authorList>
            <person name="Zhou Z."/>
            <person name="Liu Y."/>
            <person name="Xu W."/>
            <person name="Pan J."/>
            <person name="Luo Z.H."/>
            <person name="Li M."/>
        </authorList>
    </citation>
    <scope>NUCLEOTIDE SEQUENCE [LARGE SCALE GENOMIC DNA]</scope>
    <source>
        <strain evidence="2">SpSt-222</strain>
    </source>
</reference>
<evidence type="ECO:0000313" key="2">
    <source>
        <dbReference type="EMBL" id="HEF65855.1"/>
    </source>
</evidence>
<comment type="similarity">
    <text evidence="1">Belongs to the BtpA family.</text>
</comment>
<dbReference type="SUPFAM" id="SSF51366">
    <property type="entry name" value="Ribulose-phoshate binding barrel"/>
    <property type="match status" value="1"/>
</dbReference>
<dbReference type="Pfam" id="PF03437">
    <property type="entry name" value="BtpA"/>
    <property type="match status" value="1"/>
</dbReference>
<dbReference type="CDD" id="cd04722">
    <property type="entry name" value="TIM_phosphate_binding"/>
    <property type="match status" value="1"/>
</dbReference>
<dbReference type="PANTHER" id="PTHR21381">
    <property type="entry name" value="ZGC:162297"/>
    <property type="match status" value="1"/>
</dbReference>